<reference evidence="1" key="1">
    <citation type="submission" date="2019-04" db="EMBL/GenBank/DDBJ databases">
        <title>Microbes associate with the intestines of laboratory mice.</title>
        <authorList>
            <person name="Navarre W."/>
            <person name="Wong E."/>
            <person name="Huang K."/>
            <person name="Tropini C."/>
            <person name="Ng K."/>
            <person name="Yu B."/>
        </authorList>
    </citation>
    <scope>NUCLEOTIDE SEQUENCE</scope>
    <source>
        <strain evidence="1">NM01_1-7b</strain>
    </source>
</reference>
<evidence type="ECO:0000313" key="1">
    <source>
        <dbReference type="EMBL" id="TGY96224.1"/>
    </source>
</evidence>
<accession>A0AC61RWM3</accession>
<sequence>MKKFPDINRWFDIVNYAEINSCRKIEINMKDLSDTEIDEFCKEFALFICRLRCPSAKLLREMEDAVNGSSVLNSGRKKIFQDIFYTGFISDDKYKLTKDFKLSFDDDAVKGYFGECFYYILREQIFEDEKVYIEPKFPKKSSKVPGIDFIDIRKDVDGYYMIIGEVKTTGNSYSTRLPEIIQAFQGRIDKNFSEIYQSILESDDESIPEYSAFLEEMLDIFYRLTGSGNKKKRVAGAINYDYQGKNAGKLAFRKVKEELEEIVDDFPACRRFKLIGIYNIEDVIERMRDRIWNVL</sequence>
<organism evidence="1 2">
    <name type="scientific">Petralouisia muris</name>
    <dbReference type="NCBI Taxonomy" id="3032872"/>
    <lineage>
        <taxon>Bacteria</taxon>
        <taxon>Bacillati</taxon>
        <taxon>Bacillota</taxon>
        <taxon>Clostridia</taxon>
        <taxon>Lachnospirales</taxon>
        <taxon>Lachnospiraceae</taxon>
        <taxon>Petralouisia</taxon>
    </lineage>
</organism>
<protein>
    <submittedName>
        <fullName evidence="1">DUF1837 domain-containing protein</fullName>
    </submittedName>
</protein>
<proteinExistence type="predicted"/>
<name>A0AC61RWM3_9FIRM</name>
<dbReference type="Proteomes" id="UP000304953">
    <property type="component" value="Unassembled WGS sequence"/>
</dbReference>
<gene>
    <name evidence="1" type="ORF">E5329_11325</name>
</gene>
<keyword evidence="2" id="KW-1185">Reference proteome</keyword>
<evidence type="ECO:0000313" key="2">
    <source>
        <dbReference type="Proteomes" id="UP000304953"/>
    </source>
</evidence>
<comment type="caution">
    <text evidence="1">The sequence shown here is derived from an EMBL/GenBank/DDBJ whole genome shotgun (WGS) entry which is preliminary data.</text>
</comment>
<dbReference type="EMBL" id="SRYA01000019">
    <property type="protein sequence ID" value="TGY96224.1"/>
    <property type="molecule type" value="Genomic_DNA"/>
</dbReference>